<dbReference type="AlphaFoldDB" id="A0A445DLY8"/>
<feature type="compositionally biased region" description="Acidic residues" evidence="1">
    <location>
        <begin position="7"/>
        <end position="20"/>
    </location>
</feature>
<feature type="compositionally biased region" description="Basic and acidic residues" evidence="1">
    <location>
        <begin position="30"/>
        <end position="46"/>
    </location>
</feature>
<comment type="caution">
    <text evidence="2">The sequence shown here is derived from an EMBL/GenBank/DDBJ whole genome shotgun (WGS) entry which is preliminary data.</text>
</comment>
<evidence type="ECO:0000256" key="1">
    <source>
        <dbReference type="SAM" id="MobiDB-lite"/>
    </source>
</evidence>
<evidence type="ECO:0000313" key="3">
    <source>
        <dbReference type="Proteomes" id="UP000289738"/>
    </source>
</evidence>
<gene>
    <name evidence="2" type="ORF">Ahy_A03g010348</name>
</gene>
<accession>A0A445DLY8</accession>
<reference evidence="2 3" key="1">
    <citation type="submission" date="2019-01" db="EMBL/GenBank/DDBJ databases">
        <title>Sequencing of cultivated peanut Arachis hypogaea provides insights into genome evolution and oil improvement.</title>
        <authorList>
            <person name="Chen X."/>
        </authorList>
    </citation>
    <scope>NUCLEOTIDE SEQUENCE [LARGE SCALE GENOMIC DNA]</scope>
    <source>
        <strain evidence="3">cv. Fuhuasheng</strain>
        <tissue evidence="2">Leaves</tissue>
    </source>
</reference>
<evidence type="ECO:0000313" key="2">
    <source>
        <dbReference type="EMBL" id="RYR64217.1"/>
    </source>
</evidence>
<dbReference type="EMBL" id="SDMP01000003">
    <property type="protein sequence ID" value="RYR64217.1"/>
    <property type="molecule type" value="Genomic_DNA"/>
</dbReference>
<feature type="region of interest" description="Disordered" evidence="1">
    <location>
        <begin position="1"/>
        <end position="46"/>
    </location>
</feature>
<sequence length="134" mass="15596">MVTGDIPEMEDDVFSSEDEEMRSNQEAIPETEHTKNKDQENRTDKPDITVVDVGEGHFNIIINEAAKTELRKPWWRSLIVKLLGRKIGYADMKRRFGGVDVIHLGNDFYLAKFYAKLIRLYDWVIRLLGQLVSR</sequence>
<proteinExistence type="predicted"/>
<name>A0A445DLY8_ARAHY</name>
<organism evidence="2 3">
    <name type="scientific">Arachis hypogaea</name>
    <name type="common">Peanut</name>
    <dbReference type="NCBI Taxonomy" id="3818"/>
    <lineage>
        <taxon>Eukaryota</taxon>
        <taxon>Viridiplantae</taxon>
        <taxon>Streptophyta</taxon>
        <taxon>Embryophyta</taxon>
        <taxon>Tracheophyta</taxon>
        <taxon>Spermatophyta</taxon>
        <taxon>Magnoliopsida</taxon>
        <taxon>eudicotyledons</taxon>
        <taxon>Gunneridae</taxon>
        <taxon>Pentapetalae</taxon>
        <taxon>rosids</taxon>
        <taxon>fabids</taxon>
        <taxon>Fabales</taxon>
        <taxon>Fabaceae</taxon>
        <taxon>Papilionoideae</taxon>
        <taxon>50 kb inversion clade</taxon>
        <taxon>dalbergioids sensu lato</taxon>
        <taxon>Dalbergieae</taxon>
        <taxon>Pterocarpus clade</taxon>
        <taxon>Arachis</taxon>
    </lineage>
</organism>
<dbReference type="Proteomes" id="UP000289738">
    <property type="component" value="Chromosome A03"/>
</dbReference>
<evidence type="ECO:0008006" key="4">
    <source>
        <dbReference type="Google" id="ProtNLM"/>
    </source>
</evidence>
<keyword evidence="3" id="KW-1185">Reference proteome</keyword>
<protein>
    <recommendedName>
        <fullName evidence="4">DUF4283 domain-containing protein</fullName>
    </recommendedName>
</protein>